<organism evidence="4">
    <name type="scientific">Sesamum latifolium</name>
    <dbReference type="NCBI Taxonomy" id="2727402"/>
    <lineage>
        <taxon>Eukaryota</taxon>
        <taxon>Viridiplantae</taxon>
        <taxon>Streptophyta</taxon>
        <taxon>Embryophyta</taxon>
        <taxon>Tracheophyta</taxon>
        <taxon>Spermatophyta</taxon>
        <taxon>Magnoliopsida</taxon>
        <taxon>eudicotyledons</taxon>
        <taxon>Gunneridae</taxon>
        <taxon>Pentapetalae</taxon>
        <taxon>asterids</taxon>
        <taxon>lamiids</taxon>
        <taxon>Lamiales</taxon>
        <taxon>Pedaliaceae</taxon>
        <taxon>Sesamum</taxon>
    </lineage>
</organism>
<keyword evidence="2" id="KW-0677">Repeat</keyword>
<protein>
    <submittedName>
        <fullName evidence="4">Pentatricopeptide repeat-containing protein</fullName>
    </submittedName>
</protein>
<evidence type="ECO:0000256" key="3">
    <source>
        <dbReference type="PROSITE-ProRule" id="PRU00708"/>
    </source>
</evidence>
<evidence type="ECO:0000313" key="4">
    <source>
        <dbReference type="EMBL" id="KAL0463152.1"/>
    </source>
</evidence>
<dbReference type="PANTHER" id="PTHR46128">
    <property type="entry name" value="MITOCHONDRIAL GROUP I INTRON SPLICING FACTOR CCM1"/>
    <property type="match status" value="1"/>
</dbReference>
<dbReference type="Pfam" id="PF13041">
    <property type="entry name" value="PPR_2"/>
    <property type="match status" value="2"/>
</dbReference>
<comment type="caution">
    <text evidence="4">The sequence shown here is derived from an EMBL/GenBank/DDBJ whole genome shotgun (WGS) entry which is preliminary data.</text>
</comment>
<dbReference type="InterPro" id="IPR011990">
    <property type="entry name" value="TPR-like_helical_dom_sf"/>
</dbReference>
<feature type="repeat" description="PPR" evidence="3">
    <location>
        <begin position="6"/>
        <end position="40"/>
    </location>
</feature>
<reference evidence="4" key="2">
    <citation type="journal article" date="2024" name="Plant">
        <title>Genomic evolution and insights into agronomic trait innovations of Sesamum species.</title>
        <authorList>
            <person name="Miao H."/>
            <person name="Wang L."/>
            <person name="Qu L."/>
            <person name="Liu H."/>
            <person name="Sun Y."/>
            <person name="Le M."/>
            <person name="Wang Q."/>
            <person name="Wei S."/>
            <person name="Zheng Y."/>
            <person name="Lin W."/>
            <person name="Duan Y."/>
            <person name="Cao H."/>
            <person name="Xiong S."/>
            <person name="Wang X."/>
            <person name="Wei L."/>
            <person name="Li C."/>
            <person name="Ma Q."/>
            <person name="Ju M."/>
            <person name="Zhao R."/>
            <person name="Li G."/>
            <person name="Mu C."/>
            <person name="Tian Q."/>
            <person name="Mei H."/>
            <person name="Zhang T."/>
            <person name="Gao T."/>
            <person name="Zhang H."/>
        </authorList>
    </citation>
    <scope>NUCLEOTIDE SEQUENCE</scope>
    <source>
        <strain evidence="4">KEN1</strain>
    </source>
</reference>
<gene>
    <name evidence="4" type="ORF">Slati_0202800</name>
</gene>
<dbReference type="InterPro" id="IPR050872">
    <property type="entry name" value="PPR_P_subfamily"/>
</dbReference>
<accession>A0AAW2YBE5</accession>
<name>A0AAW2YBE5_9LAMI</name>
<dbReference type="PANTHER" id="PTHR46128:SF358">
    <property type="entry name" value="TETRATRICOPEPTIDE REPEAT (TPR)-LIKE SUPERFAMILY PROTEIN"/>
    <property type="match status" value="1"/>
</dbReference>
<proteinExistence type="inferred from homology"/>
<dbReference type="NCBIfam" id="TIGR00756">
    <property type="entry name" value="PPR"/>
    <property type="match status" value="2"/>
</dbReference>
<evidence type="ECO:0000256" key="2">
    <source>
        <dbReference type="ARBA" id="ARBA00022737"/>
    </source>
</evidence>
<reference evidence="4" key="1">
    <citation type="submission" date="2020-06" db="EMBL/GenBank/DDBJ databases">
        <authorList>
            <person name="Li T."/>
            <person name="Hu X."/>
            <person name="Zhang T."/>
            <person name="Song X."/>
            <person name="Zhang H."/>
            <person name="Dai N."/>
            <person name="Sheng W."/>
            <person name="Hou X."/>
            <person name="Wei L."/>
        </authorList>
    </citation>
    <scope>NUCLEOTIDE SEQUENCE</scope>
    <source>
        <strain evidence="4">KEN1</strain>
        <tissue evidence="4">Leaf</tissue>
    </source>
</reference>
<evidence type="ECO:0000256" key="1">
    <source>
        <dbReference type="ARBA" id="ARBA00007626"/>
    </source>
</evidence>
<dbReference type="Gene3D" id="1.25.40.10">
    <property type="entry name" value="Tetratricopeptide repeat domain"/>
    <property type="match status" value="2"/>
</dbReference>
<dbReference type="PROSITE" id="PS51375">
    <property type="entry name" value="PPR"/>
    <property type="match status" value="2"/>
</dbReference>
<dbReference type="InterPro" id="IPR002885">
    <property type="entry name" value="PPR_rpt"/>
</dbReference>
<dbReference type="EMBL" id="JACGWN010000001">
    <property type="protein sequence ID" value="KAL0463152.1"/>
    <property type="molecule type" value="Genomic_DNA"/>
</dbReference>
<feature type="repeat" description="PPR" evidence="3">
    <location>
        <begin position="110"/>
        <end position="144"/>
    </location>
</feature>
<sequence>MSCKPNVYAYNTVVDGLCKDKMADDALHLFSRMIERGISPNVVTYSSFRAYVLLVDGKMSRTCSMKWSITRYLQMCGLLIYWWMRCARKEWWKTLRIFLEVMMQRNIYPEIITYDTLIDGYCLRGQMGKAKGVLYSIADRGLTPCIISYNSLINGYCK</sequence>
<dbReference type="AlphaFoldDB" id="A0AAW2YBE5"/>
<comment type="similarity">
    <text evidence="1">Belongs to the PPR family. P subfamily.</text>
</comment>